<evidence type="ECO:0000313" key="3">
    <source>
        <dbReference type="Proteomes" id="UP000034661"/>
    </source>
</evidence>
<gene>
    <name evidence="2" type="ORF">UY27_C0008G0019</name>
</gene>
<feature type="transmembrane region" description="Helical" evidence="1">
    <location>
        <begin position="153"/>
        <end position="170"/>
    </location>
</feature>
<evidence type="ECO:0008006" key="4">
    <source>
        <dbReference type="Google" id="ProtNLM"/>
    </source>
</evidence>
<keyword evidence="1" id="KW-0472">Membrane</keyword>
<organism evidence="2 3">
    <name type="scientific">Candidatus Gottesmanbacteria bacterium GW2011_GWA1_48_13</name>
    <dbReference type="NCBI Taxonomy" id="1618439"/>
    <lineage>
        <taxon>Bacteria</taxon>
        <taxon>Candidatus Gottesmaniibacteriota</taxon>
    </lineage>
</organism>
<proteinExistence type="predicted"/>
<feature type="transmembrane region" description="Helical" evidence="1">
    <location>
        <begin position="124"/>
        <end position="147"/>
    </location>
</feature>
<dbReference type="SUPFAM" id="SSF103473">
    <property type="entry name" value="MFS general substrate transporter"/>
    <property type="match status" value="1"/>
</dbReference>
<dbReference type="AlphaFoldDB" id="A0A0G1UP05"/>
<evidence type="ECO:0000256" key="1">
    <source>
        <dbReference type="SAM" id="Phobius"/>
    </source>
</evidence>
<name>A0A0G1UP05_9BACT</name>
<feature type="transmembrane region" description="Helical" evidence="1">
    <location>
        <begin position="191"/>
        <end position="216"/>
    </location>
</feature>
<dbReference type="PANTHER" id="PTHR23526:SF2">
    <property type="entry name" value="MAJOR FACILITATOR SUPERFAMILY (MFS) PROFILE DOMAIN-CONTAINING PROTEIN"/>
    <property type="match status" value="1"/>
</dbReference>
<keyword evidence="1" id="KW-0812">Transmembrane</keyword>
<feature type="transmembrane region" description="Helical" evidence="1">
    <location>
        <begin position="91"/>
        <end position="112"/>
    </location>
</feature>
<feature type="transmembrane region" description="Helical" evidence="1">
    <location>
        <begin position="39"/>
        <end position="59"/>
    </location>
</feature>
<dbReference type="Proteomes" id="UP000034661">
    <property type="component" value="Unassembled WGS sequence"/>
</dbReference>
<evidence type="ECO:0000313" key="2">
    <source>
        <dbReference type="EMBL" id="KKU95816.1"/>
    </source>
</evidence>
<dbReference type="Pfam" id="PF07690">
    <property type="entry name" value="MFS_1"/>
    <property type="match status" value="1"/>
</dbReference>
<feature type="transmembrane region" description="Helical" evidence="1">
    <location>
        <begin position="254"/>
        <end position="271"/>
    </location>
</feature>
<comment type="caution">
    <text evidence="2">The sequence shown here is derived from an EMBL/GenBank/DDBJ whole genome shotgun (WGS) entry which is preliminary data.</text>
</comment>
<dbReference type="InterPro" id="IPR036259">
    <property type="entry name" value="MFS_trans_sf"/>
</dbReference>
<feature type="transmembrane region" description="Helical" evidence="1">
    <location>
        <begin position="343"/>
        <end position="362"/>
    </location>
</feature>
<feature type="transmembrane region" description="Helical" evidence="1">
    <location>
        <begin position="277"/>
        <end position="297"/>
    </location>
</feature>
<dbReference type="GO" id="GO:0022857">
    <property type="term" value="F:transmembrane transporter activity"/>
    <property type="evidence" value="ECO:0007669"/>
    <property type="project" value="InterPro"/>
</dbReference>
<dbReference type="InterPro" id="IPR011701">
    <property type="entry name" value="MFS"/>
</dbReference>
<dbReference type="EMBL" id="LCPJ01000008">
    <property type="protein sequence ID" value="KKU95816.1"/>
    <property type="molecule type" value="Genomic_DNA"/>
</dbReference>
<feature type="transmembrane region" description="Helical" evidence="1">
    <location>
        <begin position="66"/>
        <end position="85"/>
    </location>
</feature>
<feature type="transmembrane region" description="Helical" evidence="1">
    <location>
        <begin position="222"/>
        <end position="242"/>
    </location>
</feature>
<accession>A0A0G1UP05</accession>
<sequence length="372" mass="42455">MRLTPYKRLLLFVTSALWFSAFARTILPPYYLSQGITLYQMIVATLIAFATQLIFLLTVRRIRAKPFWRLSMIASFISLLLIIQLASVWQYYLASVFSGISMATFWVAYNIAYFGATPKQKTGLGSAIMFSVFPMLNIIAPPLAGFIMQWNALIFWVLSVLFFVVSYLFIARQEDFSIKYSLAASFSQLRATRVLIFLEGIWEALPLAIIPVYTLYFIKTPLSYGAFAAYLSFIGVAANLLLGKMSDKLQKRVLFLYPLTLVLAITTFLFPQATNNLALWLIVTGIMNFFLPLFWNTSTSMIIDTHPNLDKAIPAREIVLAAGRVTGFILTIISFWLQPTPNGIFYVLGLIMLSYPLYLWWVSRFQKKYAFR</sequence>
<dbReference type="Gene3D" id="1.20.1250.20">
    <property type="entry name" value="MFS general substrate transporter like domains"/>
    <property type="match status" value="2"/>
</dbReference>
<feature type="transmembrane region" description="Helical" evidence="1">
    <location>
        <begin position="318"/>
        <end position="337"/>
    </location>
</feature>
<keyword evidence="1" id="KW-1133">Transmembrane helix</keyword>
<reference evidence="2 3" key="1">
    <citation type="journal article" date="2015" name="Nature">
        <title>rRNA introns, odd ribosomes, and small enigmatic genomes across a large radiation of phyla.</title>
        <authorList>
            <person name="Brown C.T."/>
            <person name="Hug L.A."/>
            <person name="Thomas B.C."/>
            <person name="Sharon I."/>
            <person name="Castelle C.J."/>
            <person name="Singh A."/>
            <person name="Wilkins M.J."/>
            <person name="Williams K.H."/>
            <person name="Banfield J.F."/>
        </authorList>
    </citation>
    <scope>NUCLEOTIDE SEQUENCE [LARGE SCALE GENOMIC DNA]</scope>
</reference>
<protein>
    <recommendedName>
        <fullName evidence="4">MFS transporter</fullName>
    </recommendedName>
</protein>
<dbReference type="InterPro" id="IPR052528">
    <property type="entry name" value="Sugar_transport-like"/>
</dbReference>
<dbReference type="PANTHER" id="PTHR23526">
    <property type="entry name" value="INTEGRAL MEMBRANE TRANSPORT PROTEIN-RELATED"/>
    <property type="match status" value="1"/>
</dbReference>